<dbReference type="InterPro" id="IPR004107">
    <property type="entry name" value="Integrase_SAM-like_N"/>
</dbReference>
<dbReference type="GO" id="GO:0015074">
    <property type="term" value="P:DNA integration"/>
    <property type="evidence" value="ECO:0007669"/>
    <property type="project" value="InterPro"/>
</dbReference>
<dbReference type="EMBL" id="DSRD01000598">
    <property type="protein sequence ID" value="HGW94512.1"/>
    <property type="molecule type" value="Genomic_DNA"/>
</dbReference>
<dbReference type="Gene3D" id="1.10.150.130">
    <property type="match status" value="1"/>
</dbReference>
<comment type="caution">
    <text evidence="3">The sequence shown here is derived from an EMBL/GenBank/DDBJ whole genome shotgun (WGS) entry which is preliminary data.</text>
</comment>
<dbReference type="InterPro" id="IPR010998">
    <property type="entry name" value="Integrase_recombinase_N"/>
</dbReference>
<keyword evidence="1" id="KW-0238">DNA-binding</keyword>
<reference evidence="3" key="1">
    <citation type="journal article" date="2020" name="mSystems">
        <title>Genome- and Community-Level Interaction Insights into Carbon Utilization and Element Cycling Functions of Hydrothermarchaeota in Hydrothermal Sediment.</title>
        <authorList>
            <person name="Zhou Z."/>
            <person name="Liu Y."/>
            <person name="Xu W."/>
            <person name="Pan J."/>
            <person name="Luo Z.H."/>
            <person name="Li M."/>
        </authorList>
    </citation>
    <scope>NUCLEOTIDE SEQUENCE [LARGE SCALE GENOMIC DNA]</scope>
    <source>
        <strain evidence="3">SpSt-402</strain>
    </source>
</reference>
<evidence type="ECO:0000259" key="2">
    <source>
        <dbReference type="Pfam" id="PF13495"/>
    </source>
</evidence>
<protein>
    <recommendedName>
        <fullName evidence="2">Integrase SAM-like N-terminal domain-containing protein</fullName>
    </recommendedName>
</protein>
<sequence>MSQPQPPRLLDQIRESIGLKHFSLKTEKSYIHYIRDFILFHRKYHPKDMGAEAIWLY</sequence>
<evidence type="ECO:0000313" key="3">
    <source>
        <dbReference type="EMBL" id="HGW94512.1"/>
    </source>
</evidence>
<dbReference type="AlphaFoldDB" id="A0A832H3K3"/>
<accession>A0A832H3K3</accession>
<organism evidence="3">
    <name type="scientific">Oscillatoriales cyanobacterium SpSt-402</name>
    <dbReference type="NCBI Taxonomy" id="2282168"/>
    <lineage>
        <taxon>Bacteria</taxon>
        <taxon>Bacillati</taxon>
        <taxon>Cyanobacteriota</taxon>
        <taxon>Cyanophyceae</taxon>
        <taxon>Oscillatoriophycideae</taxon>
        <taxon>Oscillatoriales</taxon>
    </lineage>
</organism>
<dbReference type="GO" id="GO:0003677">
    <property type="term" value="F:DNA binding"/>
    <property type="evidence" value="ECO:0007669"/>
    <property type="project" value="UniProtKB-KW"/>
</dbReference>
<feature type="domain" description="Integrase SAM-like N-terminal" evidence="2">
    <location>
        <begin position="9"/>
        <end position="57"/>
    </location>
</feature>
<proteinExistence type="predicted"/>
<dbReference type="Pfam" id="PF13495">
    <property type="entry name" value="Phage_int_SAM_4"/>
    <property type="match status" value="1"/>
</dbReference>
<name>A0A832H3K3_9CYAN</name>
<gene>
    <name evidence="3" type="ORF">ENR47_09555</name>
</gene>
<evidence type="ECO:0000256" key="1">
    <source>
        <dbReference type="ARBA" id="ARBA00023125"/>
    </source>
</evidence>